<reference evidence="2 3" key="1">
    <citation type="journal article" date="2013" name="Curr. Biol.">
        <title>The Genome of the Foraminiferan Reticulomyxa filosa.</title>
        <authorList>
            <person name="Glockner G."/>
            <person name="Hulsmann N."/>
            <person name="Schleicher M."/>
            <person name="Noegel A.A."/>
            <person name="Eichinger L."/>
            <person name="Gallinger C."/>
            <person name="Pawlowski J."/>
            <person name="Sierra R."/>
            <person name="Euteneuer U."/>
            <person name="Pillet L."/>
            <person name="Moustafa A."/>
            <person name="Platzer M."/>
            <person name="Groth M."/>
            <person name="Szafranski K."/>
            <person name="Schliwa M."/>
        </authorList>
    </citation>
    <scope>NUCLEOTIDE SEQUENCE [LARGE SCALE GENOMIC DNA]</scope>
</reference>
<sequence>MCVQDSDCKVSKSSSYSSDDDVRDMEQYNTCKQQDPQNRKKRVSKSKSKSTSKGIFNFNEIDMWDEGDLDTEKNEMFKELAKLMVTTTTKVSNFFPSPPVFIIFKKKKVYVIASGRLNGKKKQS</sequence>
<protein>
    <submittedName>
        <fullName evidence="2">Uncharacterized protein</fullName>
    </submittedName>
</protein>
<evidence type="ECO:0000313" key="3">
    <source>
        <dbReference type="Proteomes" id="UP000023152"/>
    </source>
</evidence>
<organism evidence="2 3">
    <name type="scientific">Reticulomyxa filosa</name>
    <dbReference type="NCBI Taxonomy" id="46433"/>
    <lineage>
        <taxon>Eukaryota</taxon>
        <taxon>Sar</taxon>
        <taxon>Rhizaria</taxon>
        <taxon>Retaria</taxon>
        <taxon>Foraminifera</taxon>
        <taxon>Monothalamids</taxon>
        <taxon>Reticulomyxidae</taxon>
        <taxon>Reticulomyxa</taxon>
    </lineage>
</organism>
<gene>
    <name evidence="2" type="ORF">RFI_36238</name>
</gene>
<comment type="caution">
    <text evidence="2">The sequence shown here is derived from an EMBL/GenBank/DDBJ whole genome shotgun (WGS) entry which is preliminary data.</text>
</comment>
<evidence type="ECO:0000256" key="1">
    <source>
        <dbReference type="SAM" id="MobiDB-lite"/>
    </source>
</evidence>
<name>X6LKE0_RETFI</name>
<feature type="compositionally biased region" description="Basic residues" evidence="1">
    <location>
        <begin position="39"/>
        <end position="50"/>
    </location>
</feature>
<proteinExistence type="predicted"/>
<feature type="compositionally biased region" description="Basic and acidic residues" evidence="1">
    <location>
        <begin position="1"/>
        <end position="10"/>
    </location>
</feature>
<feature type="compositionally biased region" description="Polar residues" evidence="1">
    <location>
        <begin position="27"/>
        <end position="36"/>
    </location>
</feature>
<dbReference type="EMBL" id="ASPP01038941">
    <property type="protein sequence ID" value="ETO01200.1"/>
    <property type="molecule type" value="Genomic_DNA"/>
</dbReference>
<dbReference type="AlphaFoldDB" id="X6LKE0"/>
<dbReference type="Proteomes" id="UP000023152">
    <property type="component" value="Unassembled WGS sequence"/>
</dbReference>
<accession>X6LKE0</accession>
<feature type="region of interest" description="Disordered" evidence="1">
    <location>
        <begin position="1"/>
        <end position="51"/>
    </location>
</feature>
<evidence type="ECO:0000313" key="2">
    <source>
        <dbReference type="EMBL" id="ETO01200.1"/>
    </source>
</evidence>
<keyword evidence="3" id="KW-1185">Reference proteome</keyword>